<evidence type="ECO:0000313" key="2">
    <source>
        <dbReference type="EMBL" id="KAF9735799.1"/>
    </source>
</evidence>
<accession>A0A9P6GKG7</accession>
<keyword evidence="3" id="KW-1185">Reference proteome</keyword>
<dbReference type="EMBL" id="WJXW01000005">
    <property type="protein sequence ID" value="KAF9735799.1"/>
    <property type="molecule type" value="Genomic_DNA"/>
</dbReference>
<evidence type="ECO:0000313" key="3">
    <source>
        <dbReference type="Proteomes" id="UP000756921"/>
    </source>
</evidence>
<reference evidence="2" key="1">
    <citation type="journal article" date="2020" name="Mol. Plant Microbe Interact.">
        <title>Genome Sequence of the Biocontrol Agent Coniothyrium minitans strain Conio (IMI 134523).</title>
        <authorList>
            <person name="Patel D."/>
            <person name="Shittu T.A."/>
            <person name="Baroncelli R."/>
            <person name="Muthumeenakshi S."/>
            <person name="Osborne T.H."/>
            <person name="Janganan T.K."/>
            <person name="Sreenivasaprasad S."/>
        </authorList>
    </citation>
    <scope>NUCLEOTIDE SEQUENCE</scope>
    <source>
        <strain evidence="2">Conio</strain>
    </source>
</reference>
<gene>
    <name evidence="2" type="ORF">PMIN01_05714</name>
</gene>
<organism evidence="2 3">
    <name type="scientific">Paraphaeosphaeria minitans</name>
    <dbReference type="NCBI Taxonomy" id="565426"/>
    <lineage>
        <taxon>Eukaryota</taxon>
        <taxon>Fungi</taxon>
        <taxon>Dikarya</taxon>
        <taxon>Ascomycota</taxon>
        <taxon>Pezizomycotina</taxon>
        <taxon>Dothideomycetes</taxon>
        <taxon>Pleosporomycetidae</taxon>
        <taxon>Pleosporales</taxon>
        <taxon>Massarineae</taxon>
        <taxon>Didymosphaeriaceae</taxon>
        <taxon>Paraphaeosphaeria</taxon>
    </lineage>
</organism>
<sequence>MAAPDLLQHIISSHKTHLGHPDCARQASPTLPQRRMHSPPANAKARGPQQARHHAGVLPVLLVASRNHGLAEHRIRTKGGAARGGLLVAVASGCCWKALLWRGCLTECQRRPADWGKAATRYVMMHFADHRVFGVTKWADEMCQGVLRSMDAAGFPFREAENLWEFANLMYANVLLSRSAQGLRTYRGAESKK</sequence>
<protein>
    <submittedName>
        <fullName evidence="2">Uncharacterized protein</fullName>
    </submittedName>
</protein>
<dbReference type="AlphaFoldDB" id="A0A9P6GKG7"/>
<name>A0A9P6GKG7_9PLEO</name>
<evidence type="ECO:0000256" key="1">
    <source>
        <dbReference type="SAM" id="MobiDB-lite"/>
    </source>
</evidence>
<feature type="region of interest" description="Disordered" evidence="1">
    <location>
        <begin position="17"/>
        <end position="50"/>
    </location>
</feature>
<dbReference type="Proteomes" id="UP000756921">
    <property type="component" value="Unassembled WGS sequence"/>
</dbReference>
<proteinExistence type="predicted"/>
<comment type="caution">
    <text evidence="2">The sequence shown here is derived from an EMBL/GenBank/DDBJ whole genome shotgun (WGS) entry which is preliminary data.</text>
</comment>